<evidence type="ECO:0000313" key="3">
    <source>
        <dbReference type="EMBL" id="MCF8588354.1"/>
    </source>
</evidence>
<feature type="region of interest" description="Disordered" evidence="1">
    <location>
        <begin position="136"/>
        <end position="156"/>
    </location>
</feature>
<sequence>MKKTSMRIAVVTAAVVTTVSGAAASVVPAAGAKTRTSHVLEFKLDPVSTQLVASDPMKAAVSLARSPGGSMIGEDAWFAMLTVGHMADTIRQTRGPRPCLVGTYELSATDSARSATWSVDRSCARVVPEFARVIRTSERGPDGRPIGSVRERPATG</sequence>
<dbReference type="EMBL" id="JAKKOR010000005">
    <property type="protein sequence ID" value="MCF8588354.1"/>
    <property type="molecule type" value="Genomic_DNA"/>
</dbReference>
<name>A0ABS9IS13_9ACTN</name>
<evidence type="ECO:0000256" key="2">
    <source>
        <dbReference type="SAM" id="SignalP"/>
    </source>
</evidence>
<feature type="chain" id="PRO_5045051989" description="UrcA family protein" evidence="2">
    <location>
        <begin position="25"/>
        <end position="156"/>
    </location>
</feature>
<evidence type="ECO:0000313" key="4">
    <source>
        <dbReference type="Proteomes" id="UP001200110"/>
    </source>
</evidence>
<gene>
    <name evidence="3" type="ORF">L5G33_07720</name>
</gene>
<evidence type="ECO:0000256" key="1">
    <source>
        <dbReference type="SAM" id="MobiDB-lite"/>
    </source>
</evidence>
<proteinExistence type="predicted"/>
<dbReference type="Proteomes" id="UP001200110">
    <property type="component" value="Unassembled WGS sequence"/>
</dbReference>
<evidence type="ECO:0008006" key="5">
    <source>
        <dbReference type="Google" id="ProtNLM"/>
    </source>
</evidence>
<feature type="signal peptide" evidence="2">
    <location>
        <begin position="1"/>
        <end position="24"/>
    </location>
</feature>
<accession>A0ABS9IS13</accession>
<organism evidence="3 4">
    <name type="scientific">Gordonia liuliyuniae</name>
    <dbReference type="NCBI Taxonomy" id="2911517"/>
    <lineage>
        <taxon>Bacteria</taxon>
        <taxon>Bacillati</taxon>
        <taxon>Actinomycetota</taxon>
        <taxon>Actinomycetes</taxon>
        <taxon>Mycobacteriales</taxon>
        <taxon>Gordoniaceae</taxon>
        <taxon>Gordonia</taxon>
    </lineage>
</organism>
<keyword evidence="4" id="KW-1185">Reference proteome</keyword>
<dbReference type="RefSeq" id="WP_236997566.1">
    <property type="nucleotide sequence ID" value="NZ_JAKKOR010000005.1"/>
</dbReference>
<keyword evidence="2" id="KW-0732">Signal</keyword>
<comment type="caution">
    <text evidence="3">The sequence shown here is derived from an EMBL/GenBank/DDBJ whole genome shotgun (WGS) entry which is preliminary data.</text>
</comment>
<reference evidence="3 4" key="1">
    <citation type="submission" date="2022-01" db="EMBL/GenBank/DDBJ databases">
        <authorList>
            <person name="Huang Y."/>
        </authorList>
    </citation>
    <scope>NUCLEOTIDE SEQUENCE [LARGE SCALE GENOMIC DNA]</scope>
    <source>
        <strain evidence="3 4">HY366</strain>
    </source>
</reference>
<protein>
    <recommendedName>
        <fullName evidence="5">UrcA family protein</fullName>
    </recommendedName>
</protein>